<organism evidence="3 4">
    <name type="scientific">Puccinia graminis f. sp. tritici</name>
    <dbReference type="NCBI Taxonomy" id="56615"/>
    <lineage>
        <taxon>Eukaryota</taxon>
        <taxon>Fungi</taxon>
        <taxon>Dikarya</taxon>
        <taxon>Basidiomycota</taxon>
        <taxon>Pucciniomycotina</taxon>
        <taxon>Pucciniomycetes</taxon>
        <taxon>Pucciniales</taxon>
        <taxon>Pucciniaceae</taxon>
        <taxon>Puccinia</taxon>
    </lineage>
</organism>
<evidence type="ECO:0000313" key="4">
    <source>
        <dbReference type="Proteomes" id="UP000325313"/>
    </source>
</evidence>
<dbReference type="PANTHER" id="PTHR12419">
    <property type="entry name" value="OTU DOMAIN CONTAINING PROTEIN"/>
    <property type="match status" value="1"/>
</dbReference>
<comment type="caution">
    <text evidence="3">The sequence shown here is derived from an EMBL/GenBank/DDBJ whole genome shotgun (WGS) entry which is preliminary data.</text>
</comment>
<name>A0A5B0NLV6_PUCGR</name>
<protein>
    <recommendedName>
        <fullName evidence="2">OTU domain-containing protein</fullName>
    </recommendedName>
</protein>
<dbReference type="InterPro" id="IPR050704">
    <property type="entry name" value="Peptidase_C85-like"/>
</dbReference>
<dbReference type="Gene3D" id="3.90.70.80">
    <property type="match status" value="1"/>
</dbReference>
<accession>A0A5B0NLV6</accession>
<dbReference type="InterPro" id="IPR038765">
    <property type="entry name" value="Papain-like_cys_pep_sf"/>
</dbReference>
<feature type="region of interest" description="Disordered" evidence="1">
    <location>
        <begin position="100"/>
        <end position="129"/>
    </location>
</feature>
<feature type="compositionally biased region" description="Basic and acidic residues" evidence="1">
    <location>
        <begin position="105"/>
        <end position="115"/>
    </location>
</feature>
<dbReference type="PROSITE" id="PS50802">
    <property type="entry name" value="OTU"/>
    <property type="match status" value="1"/>
</dbReference>
<dbReference type="PANTHER" id="PTHR12419:SF7">
    <property type="entry name" value="OTU DOMAIN-CONTAINING PROTEIN 3"/>
    <property type="match status" value="1"/>
</dbReference>
<dbReference type="EMBL" id="VDEP01000390">
    <property type="protein sequence ID" value="KAA1090315.1"/>
    <property type="molecule type" value="Genomic_DNA"/>
</dbReference>
<evidence type="ECO:0000259" key="2">
    <source>
        <dbReference type="PROSITE" id="PS50802"/>
    </source>
</evidence>
<dbReference type="Proteomes" id="UP000325313">
    <property type="component" value="Unassembled WGS sequence"/>
</dbReference>
<dbReference type="GO" id="GO:0016579">
    <property type="term" value="P:protein deubiquitination"/>
    <property type="evidence" value="ECO:0007669"/>
    <property type="project" value="TreeGrafter"/>
</dbReference>
<reference evidence="3 4" key="1">
    <citation type="submission" date="2019-05" db="EMBL/GenBank/DDBJ databases">
        <title>Emergence of the Ug99 lineage of the wheat stem rust pathogen through somatic hybridization.</title>
        <authorList>
            <person name="Li F."/>
            <person name="Upadhyaya N.M."/>
            <person name="Sperschneider J."/>
            <person name="Matny O."/>
            <person name="Nguyen-Phuc H."/>
            <person name="Mago R."/>
            <person name="Raley C."/>
            <person name="Miller M.E."/>
            <person name="Silverstein K.A.T."/>
            <person name="Henningsen E."/>
            <person name="Hirsch C.D."/>
            <person name="Visser B."/>
            <person name="Pretorius Z.A."/>
            <person name="Steffenson B.J."/>
            <person name="Schwessinger B."/>
            <person name="Dodds P.N."/>
            <person name="Figueroa M."/>
        </authorList>
    </citation>
    <scope>NUCLEOTIDE SEQUENCE [LARGE SCALE GENOMIC DNA]</scope>
    <source>
        <strain evidence="3 4">Ug99</strain>
    </source>
</reference>
<evidence type="ECO:0000313" key="3">
    <source>
        <dbReference type="EMBL" id="KAA1090315.1"/>
    </source>
</evidence>
<dbReference type="GO" id="GO:0004843">
    <property type="term" value="F:cysteine-type deubiquitinase activity"/>
    <property type="evidence" value="ECO:0007669"/>
    <property type="project" value="TreeGrafter"/>
</dbReference>
<dbReference type="AlphaFoldDB" id="A0A5B0NLV6"/>
<dbReference type="InterPro" id="IPR003323">
    <property type="entry name" value="OTU_dom"/>
</dbReference>
<dbReference type="SUPFAM" id="SSF54001">
    <property type="entry name" value="Cysteine proteinases"/>
    <property type="match status" value="1"/>
</dbReference>
<feature type="region of interest" description="Disordered" evidence="1">
    <location>
        <begin position="1"/>
        <end position="69"/>
    </location>
</feature>
<evidence type="ECO:0000256" key="1">
    <source>
        <dbReference type="SAM" id="MobiDB-lite"/>
    </source>
</evidence>
<sequence>MPAKSHKRPQTEYKSPQPTTPKRKACITAEKCIKGKVHKPPHGSRKSLAPKPTTDETDWQTVPSHLMGKSVPSNLKQALITHYGVFVGEQHNPIAIETDESCSDQELRSKKEDKGPSLPSPPILDSPRVKHVSTQTEDLTPSAQGHKWTQTCTTLNSPTRTEIPLVTLNPALTSRGLHIIPHTKLSAPHYKKPTQLLTSAKRADQPRHTKAIQESSETALIRYKPTKTQPDSPWGRTSSTPNNFSPPDCTKYITWHLDPCTHPSETEILLMEFEQELQAHKLGESGNLGLATDVITPEPLDYLFASESPPTPRNHPQAPLKTSSLTQQLAPSHHPECDTFYQPAINAARQCKPSNQYFGKRDSHLVKREGAPTYKEERPGERLIQGTPVRQTATPVIPRNSMPLLASEMPEFYDLTKEESDTRISLPPTGQQDMHIIDLDDYPSPQSTDDSDLEIISPVRMTRLQSWEKIRIWMVEYLKVGNKDRFFVPRTGLEAHHSYFKLPKRNLPFSHSAQLIVGDGNCLFRAIAFWKYGCQDDHLKVRHSILEHAKENPDWTAKQLPPEDSTDNWISKMEKAGTTAGWGDNTAMAVYAKRDQVILFVVSYDTQNSRGHLVIYHPDPVARDDVDKLTEVYFLLHKDSHFEIINPFHNIYVG</sequence>
<feature type="domain" description="OTU" evidence="2">
    <location>
        <begin position="511"/>
        <end position="648"/>
    </location>
</feature>
<dbReference type="CDD" id="cd22744">
    <property type="entry name" value="OTU"/>
    <property type="match status" value="1"/>
</dbReference>
<feature type="compositionally biased region" description="Basic residues" evidence="1">
    <location>
        <begin position="34"/>
        <end position="45"/>
    </location>
</feature>
<proteinExistence type="predicted"/>
<gene>
    <name evidence="3" type="ORF">PGTUg99_000559</name>
</gene>